<evidence type="ECO:0000313" key="2">
    <source>
        <dbReference type="EMBL" id="GBP56907.1"/>
    </source>
</evidence>
<accession>A0A4C1X3N8</accession>
<dbReference type="EMBL" id="BGZK01000703">
    <property type="protein sequence ID" value="GBP56907.1"/>
    <property type="molecule type" value="Genomic_DNA"/>
</dbReference>
<proteinExistence type="predicted"/>
<comment type="caution">
    <text evidence="2">The sequence shown here is derived from an EMBL/GenBank/DDBJ whole genome shotgun (WGS) entry which is preliminary data.</text>
</comment>
<gene>
    <name evidence="2" type="ORF">EVAR_41656_1</name>
</gene>
<evidence type="ECO:0000313" key="3">
    <source>
        <dbReference type="Proteomes" id="UP000299102"/>
    </source>
</evidence>
<keyword evidence="3" id="KW-1185">Reference proteome</keyword>
<protein>
    <submittedName>
        <fullName evidence="2">Uncharacterized protein</fullName>
    </submittedName>
</protein>
<name>A0A4C1X3N8_EUMVA</name>
<sequence length="109" mass="12238">MSHRTREARRMPCVSHSTMIGLPRARELVHSLQMYCKLLNRISEVIFGSQQLSRARDLTAGVPPGRMSGRRAREPSRARPRPPTAPAGTEFHLSTENRFSLGKFGALLK</sequence>
<dbReference type="AlphaFoldDB" id="A0A4C1X3N8"/>
<dbReference type="Proteomes" id="UP000299102">
    <property type="component" value="Unassembled WGS sequence"/>
</dbReference>
<organism evidence="2 3">
    <name type="scientific">Eumeta variegata</name>
    <name type="common">Bagworm moth</name>
    <name type="synonym">Eumeta japonica</name>
    <dbReference type="NCBI Taxonomy" id="151549"/>
    <lineage>
        <taxon>Eukaryota</taxon>
        <taxon>Metazoa</taxon>
        <taxon>Ecdysozoa</taxon>
        <taxon>Arthropoda</taxon>
        <taxon>Hexapoda</taxon>
        <taxon>Insecta</taxon>
        <taxon>Pterygota</taxon>
        <taxon>Neoptera</taxon>
        <taxon>Endopterygota</taxon>
        <taxon>Lepidoptera</taxon>
        <taxon>Glossata</taxon>
        <taxon>Ditrysia</taxon>
        <taxon>Tineoidea</taxon>
        <taxon>Psychidae</taxon>
        <taxon>Oiketicinae</taxon>
        <taxon>Eumeta</taxon>
    </lineage>
</organism>
<feature type="region of interest" description="Disordered" evidence="1">
    <location>
        <begin position="57"/>
        <end position="92"/>
    </location>
</feature>
<evidence type="ECO:0000256" key="1">
    <source>
        <dbReference type="SAM" id="MobiDB-lite"/>
    </source>
</evidence>
<reference evidence="2 3" key="1">
    <citation type="journal article" date="2019" name="Commun. Biol.">
        <title>The bagworm genome reveals a unique fibroin gene that provides high tensile strength.</title>
        <authorList>
            <person name="Kono N."/>
            <person name="Nakamura H."/>
            <person name="Ohtoshi R."/>
            <person name="Tomita M."/>
            <person name="Numata K."/>
            <person name="Arakawa K."/>
        </authorList>
    </citation>
    <scope>NUCLEOTIDE SEQUENCE [LARGE SCALE GENOMIC DNA]</scope>
</reference>